<dbReference type="InterPro" id="IPR003594">
    <property type="entry name" value="HATPase_dom"/>
</dbReference>
<keyword evidence="9" id="KW-0732">Signal</keyword>
<evidence type="ECO:0000256" key="1">
    <source>
        <dbReference type="ARBA" id="ARBA00000085"/>
    </source>
</evidence>
<dbReference type="EMBL" id="JBIPKE010000020">
    <property type="protein sequence ID" value="MFH6985604.1"/>
    <property type="molecule type" value="Genomic_DNA"/>
</dbReference>
<evidence type="ECO:0000256" key="5">
    <source>
        <dbReference type="ARBA" id="ARBA00022741"/>
    </source>
</evidence>
<keyword evidence="8" id="KW-0472">Membrane</keyword>
<evidence type="ECO:0000256" key="9">
    <source>
        <dbReference type="SAM" id="SignalP"/>
    </source>
</evidence>
<keyword evidence="8" id="KW-1133">Transmembrane helix</keyword>
<reference evidence="11 12" key="1">
    <citation type="journal article" date="2013" name="Int. J. Syst. Evol. Microbiol.">
        <title>Marinoscillum luteum sp. nov., isolated from marine sediment.</title>
        <authorList>
            <person name="Cha I.T."/>
            <person name="Park S.J."/>
            <person name="Kim S.J."/>
            <person name="Kim J.G."/>
            <person name="Jung M.Y."/>
            <person name="Shin K.S."/>
            <person name="Kwon K.K."/>
            <person name="Yang S.H."/>
            <person name="Seo Y.S."/>
            <person name="Rhee S.K."/>
        </authorList>
    </citation>
    <scope>NUCLEOTIDE SEQUENCE [LARGE SCALE GENOMIC DNA]</scope>
    <source>
        <strain evidence="11 12">KCTC 23939</strain>
    </source>
</reference>
<dbReference type="SMART" id="SM00387">
    <property type="entry name" value="HATPase_c"/>
    <property type="match status" value="1"/>
</dbReference>
<dbReference type="RefSeq" id="WP_395419023.1">
    <property type="nucleotide sequence ID" value="NZ_JBIPKE010000020.1"/>
</dbReference>
<dbReference type="SUPFAM" id="SSF48452">
    <property type="entry name" value="TPR-like"/>
    <property type="match status" value="2"/>
</dbReference>
<dbReference type="Proteomes" id="UP001610063">
    <property type="component" value="Unassembled WGS sequence"/>
</dbReference>
<feature type="transmembrane region" description="Helical" evidence="8">
    <location>
        <begin position="400"/>
        <end position="419"/>
    </location>
</feature>
<sequence length="635" mass="72818">MRFYLTCICLLIGSLALTSQELSDEVKSVYNFNSTDRFIHVWDSLEQSGHGVFQNPVGEWLAPAEYFYEQAKLNQDTLTLQKLDYPLAIVYHTLALYEKCIPLLVKLLEQRELLSEKRYQYAILKLEEAYRRTGNLKEAIPLRKQRIEAGFDHSFWEIYAEADLFTEAIKDFKHSVEFPAQGWNRMVYFMDLASLYKENGDYDSAIYYYDKAYEDGQYIMARVEYDGKSPYTESNKHYWTAYSRGMIGQVLVAQGNYEPAIPLLIKDIEVSKTIHEVDNTLNKRLDLAECFIHLGDLPRAASYIDTVKNLLGNRGWLTTKLRLLEVEAEYFYETEQYGNAAKYLKEFNKLNDSLNELSNRNNLIAMTTLLDSDQQRAILAEQKLEIEKSNSIKKVQNNQLNLLISGIVILVLVIVVLFLNYKQKLNSKLEAERKLEQKEIFLRELHHRIKNNLQITSGLLQLQADKSKDDFVNSALRESKGRIRSMALIHNLLIGDNSISSVSLKKYIEELVELVEAGLGQPKDTRVTTSIEDLEVSGELAVPLGLIINEILTNSYKYAFDSSPGEISIRFYKGEHGGETLEIRDNGKGFPEHFSIEKSNSLGMQLITMLCGQIRAKLNIFSDHGAVYVIQLNEG</sequence>
<feature type="signal peptide" evidence="9">
    <location>
        <begin position="1"/>
        <end position="19"/>
    </location>
</feature>
<accession>A0ABW7NDJ1</accession>
<evidence type="ECO:0000259" key="10">
    <source>
        <dbReference type="SMART" id="SM00387"/>
    </source>
</evidence>
<dbReference type="Gene3D" id="3.30.565.10">
    <property type="entry name" value="Histidine kinase-like ATPase, C-terminal domain"/>
    <property type="match status" value="1"/>
</dbReference>
<dbReference type="PANTHER" id="PTHR41523">
    <property type="entry name" value="TWO-COMPONENT SYSTEM SENSOR PROTEIN"/>
    <property type="match status" value="1"/>
</dbReference>
<feature type="chain" id="PRO_5045262718" description="histidine kinase" evidence="9">
    <location>
        <begin position="20"/>
        <end position="635"/>
    </location>
</feature>
<dbReference type="Gene3D" id="3.30.450.20">
    <property type="entry name" value="PAS domain"/>
    <property type="match status" value="1"/>
</dbReference>
<evidence type="ECO:0000313" key="12">
    <source>
        <dbReference type="Proteomes" id="UP001610063"/>
    </source>
</evidence>
<comment type="catalytic activity">
    <reaction evidence="1">
        <text>ATP + protein L-histidine = ADP + protein N-phospho-L-histidine.</text>
        <dbReference type="EC" id="2.7.13.3"/>
    </reaction>
</comment>
<dbReference type="InterPro" id="IPR011495">
    <property type="entry name" value="Sig_transdc_His_kin_sub2_dim/P"/>
</dbReference>
<feature type="domain" description="Histidine kinase/HSP90-like ATPase" evidence="10">
    <location>
        <begin position="539"/>
        <end position="635"/>
    </location>
</feature>
<proteinExistence type="predicted"/>
<keyword evidence="8" id="KW-0812">Transmembrane</keyword>
<dbReference type="Pfam" id="PF07568">
    <property type="entry name" value="HisKA_2"/>
    <property type="match status" value="1"/>
</dbReference>
<keyword evidence="6 11" id="KW-0418">Kinase</keyword>
<evidence type="ECO:0000256" key="8">
    <source>
        <dbReference type="SAM" id="Phobius"/>
    </source>
</evidence>
<dbReference type="PANTHER" id="PTHR41523:SF8">
    <property type="entry name" value="ETHYLENE RESPONSE SENSOR PROTEIN"/>
    <property type="match status" value="1"/>
</dbReference>
<dbReference type="Pfam" id="PF02518">
    <property type="entry name" value="HATPase_c"/>
    <property type="match status" value="1"/>
</dbReference>
<gene>
    <name evidence="11" type="ORF">ACHKAR_19285</name>
</gene>
<comment type="caution">
    <text evidence="11">The sequence shown here is derived from an EMBL/GenBank/DDBJ whole genome shotgun (WGS) entry which is preliminary data.</text>
</comment>
<organism evidence="11 12">
    <name type="scientific">Marinoscillum luteum</name>
    <dbReference type="NCBI Taxonomy" id="861051"/>
    <lineage>
        <taxon>Bacteria</taxon>
        <taxon>Pseudomonadati</taxon>
        <taxon>Bacteroidota</taxon>
        <taxon>Cytophagia</taxon>
        <taxon>Cytophagales</taxon>
        <taxon>Reichenbachiellaceae</taxon>
        <taxon>Marinoscillum</taxon>
    </lineage>
</organism>
<protein>
    <recommendedName>
        <fullName evidence="2">histidine kinase</fullName>
        <ecNumber evidence="2">2.7.13.3</ecNumber>
    </recommendedName>
</protein>
<keyword evidence="7" id="KW-0067">ATP-binding</keyword>
<dbReference type="GO" id="GO:0016301">
    <property type="term" value="F:kinase activity"/>
    <property type="evidence" value="ECO:0007669"/>
    <property type="project" value="UniProtKB-KW"/>
</dbReference>
<keyword evidence="3" id="KW-0597">Phosphoprotein</keyword>
<dbReference type="Gene3D" id="1.25.40.10">
    <property type="entry name" value="Tetratricopeptide repeat domain"/>
    <property type="match status" value="2"/>
</dbReference>
<evidence type="ECO:0000256" key="3">
    <source>
        <dbReference type="ARBA" id="ARBA00022553"/>
    </source>
</evidence>
<name>A0ABW7NDJ1_9BACT</name>
<evidence type="ECO:0000256" key="4">
    <source>
        <dbReference type="ARBA" id="ARBA00022679"/>
    </source>
</evidence>
<dbReference type="InterPro" id="IPR036890">
    <property type="entry name" value="HATPase_C_sf"/>
</dbReference>
<dbReference type="EC" id="2.7.13.3" evidence="2"/>
<evidence type="ECO:0000256" key="2">
    <source>
        <dbReference type="ARBA" id="ARBA00012438"/>
    </source>
</evidence>
<dbReference type="SUPFAM" id="SSF55874">
    <property type="entry name" value="ATPase domain of HSP90 chaperone/DNA topoisomerase II/histidine kinase"/>
    <property type="match status" value="1"/>
</dbReference>
<evidence type="ECO:0000256" key="7">
    <source>
        <dbReference type="ARBA" id="ARBA00022840"/>
    </source>
</evidence>
<keyword evidence="4" id="KW-0808">Transferase</keyword>
<keyword evidence="5" id="KW-0547">Nucleotide-binding</keyword>
<dbReference type="InterPro" id="IPR011990">
    <property type="entry name" value="TPR-like_helical_dom_sf"/>
</dbReference>
<keyword evidence="12" id="KW-1185">Reference proteome</keyword>
<evidence type="ECO:0000256" key="6">
    <source>
        <dbReference type="ARBA" id="ARBA00022777"/>
    </source>
</evidence>
<evidence type="ECO:0000313" key="11">
    <source>
        <dbReference type="EMBL" id="MFH6985604.1"/>
    </source>
</evidence>